<dbReference type="RefSeq" id="WP_194708592.1">
    <property type="nucleotide sequence ID" value="NZ_JADKPN010000015.1"/>
</dbReference>
<dbReference type="InterPro" id="IPR045179">
    <property type="entry name" value="YgfZ/GcvT"/>
</dbReference>
<gene>
    <name evidence="2" type="ORF">ISU07_19965</name>
</gene>
<dbReference type="NCBIfam" id="TIGR03317">
    <property type="entry name" value="ygfZ_signature"/>
    <property type="match status" value="1"/>
</dbReference>
<keyword evidence="1" id="KW-0809">Transit peptide</keyword>
<proteinExistence type="predicted"/>
<evidence type="ECO:0000313" key="2">
    <source>
        <dbReference type="EMBL" id="MBF4765413.1"/>
    </source>
</evidence>
<reference evidence="2" key="1">
    <citation type="submission" date="2020-11" db="EMBL/GenBank/DDBJ databases">
        <title>Nocardioides sp. nov., isolated from Soil of Cynanchum wilfordii Hemsley rhizosphere.</title>
        <authorList>
            <person name="Lee J.-S."/>
            <person name="Suh M.K."/>
            <person name="Kim J.-S."/>
        </authorList>
    </citation>
    <scope>NUCLEOTIDE SEQUENCE</scope>
    <source>
        <strain evidence="2">KCTC 19275</strain>
    </source>
</reference>
<dbReference type="Gene3D" id="3.30.1360.120">
    <property type="entry name" value="Probable tRNA modification gtpase trme, domain 1"/>
    <property type="match status" value="2"/>
</dbReference>
<dbReference type="SUPFAM" id="SSF101790">
    <property type="entry name" value="Aminomethyltransferase beta-barrel domain"/>
    <property type="match status" value="1"/>
</dbReference>
<organism evidence="2 3">
    <name type="scientific">Nocardioides islandensis</name>
    <dbReference type="NCBI Taxonomy" id="433663"/>
    <lineage>
        <taxon>Bacteria</taxon>
        <taxon>Bacillati</taxon>
        <taxon>Actinomycetota</taxon>
        <taxon>Actinomycetes</taxon>
        <taxon>Propionibacteriales</taxon>
        <taxon>Nocardioidaceae</taxon>
        <taxon>Nocardioides</taxon>
    </lineage>
</organism>
<dbReference type="PIRSF" id="PIRSF006487">
    <property type="entry name" value="GcvT"/>
    <property type="match status" value="1"/>
</dbReference>
<dbReference type="AlphaFoldDB" id="A0A930VID1"/>
<comment type="caution">
    <text evidence="2">The sequence shown here is derived from an EMBL/GenBank/DDBJ whole genome shotgun (WGS) entry which is preliminary data.</text>
</comment>
<accession>A0A930VID1</accession>
<dbReference type="EMBL" id="JADKPN010000015">
    <property type="protein sequence ID" value="MBF4765413.1"/>
    <property type="molecule type" value="Genomic_DNA"/>
</dbReference>
<dbReference type="InterPro" id="IPR017703">
    <property type="entry name" value="YgfZ/GCV_T_CS"/>
</dbReference>
<dbReference type="SUPFAM" id="SSF103025">
    <property type="entry name" value="Folate-binding domain"/>
    <property type="match status" value="1"/>
</dbReference>
<evidence type="ECO:0000313" key="3">
    <source>
        <dbReference type="Proteomes" id="UP000640489"/>
    </source>
</evidence>
<name>A0A930VID1_9ACTN</name>
<dbReference type="GO" id="GO:0016226">
    <property type="term" value="P:iron-sulfur cluster assembly"/>
    <property type="evidence" value="ECO:0007669"/>
    <property type="project" value="TreeGrafter"/>
</dbReference>
<dbReference type="InterPro" id="IPR027266">
    <property type="entry name" value="TrmE/GcvT-like"/>
</dbReference>
<sequence>MTSALLTLPGAVAGDGIDAGVAAHYGSFNTEQRALEAYDAFVDLSHRDVVRISGPDRLTWLHSLTTQYFEGLPAGRWTEALILSPQGHVEHAFTGVDDGEAFTAHTEPGAAVALVEFLDRMRFMMRVEVAEVTEEIAVTWRPREGVDAAAAYELVPRDKLEAYAAAAGRPAGTWAFEALRIARGEPRFGLDTDHRTIPNEVGWVGPAVHLDKGCYRGQETVARVHTLGRPPRRLILLHLDGTENRLPARGADLLLDGKTVGFVGSSARHHELGPIALAVVKRNVASDATLDADGMPAAQEVVVDPEVGLHVRPHLR</sequence>
<dbReference type="PANTHER" id="PTHR22602:SF0">
    <property type="entry name" value="TRANSFERASE CAF17, MITOCHONDRIAL-RELATED"/>
    <property type="match status" value="1"/>
</dbReference>
<protein>
    <submittedName>
        <fullName evidence="2">Folate-binding protein YgfZ</fullName>
    </submittedName>
</protein>
<dbReference type="InterPro" id="IPR029043">
    <property type="entry name" value="GcvT/YgfZ_C"/>
</dbReference>
<evidence type="ECO:0000256" key="1">
    <source>
        <dbReference type="ARBA" id="ARBA00022946"/>
    </source>
</evidence>
<dbReference type="Proteomes" id="UP000640489">
    <property type="component" value="Unassembled WGS sequence"/>
</dbReference>
<keyword evidence="3" id="KW-1185">Reference proteome</keyword>
<dbReference type="PANTHER" id="PTHR22602">
    <property type="entry name" value="TRANSFERASE CAF17, MITOCHONDRIAL-RELATED"/>
    <property type="match status" value="1"/>
</dbReference>